<dbReference type="GO" id="GO:0009279">
    <property type="term" value="C:cell outer membrane"/>
    <property type="evidence" value="ECO:0007669"/>
    <property type="project" value="UniProtKB-SubCell"/>
</dbReference>
<name>A0AAN2BM33_9GAMM</name>
<keyword evidence="2 4" id="KW-0472">Membrane</keyword>
<dbReference type="AlphaFoldDB" id="A0AAN2BM33"/>
<dbReference type="InterPro" id="IPR000531">
    <property type="entry name" value="Beta-barrel_TonB"/>
</dbReference>
<comment type="subcellular location">
    <subcellularLocation>
        <location evidence="1 4">Cell outer membrane</location>
    </subcellularLocation>
</comment>
<feature type="domain" description="TonB-dependent receptor plug" evidence="8">
    <location>
        <begin position="84"/>
        <end position="195"/>
    </location>
</feature>
<dbReference type="InterPro" id="IPR037066">
    <property type="entry name" value="Plug_dom_sf"/>
</dbReference>
<dbReference type="RefSeq" id="WP_236984912.1">
    <property type="nucleotide sequence ID" value="NZ_AP023086.1"/>
</dbReference>
<dbReference type="PANTHER" id="PTHR40980:SF3">
    <property type="entry name" value="TONB-DEPENDENT RECEPTOR-LIKE BETA-BARREL DOMAIN-CONTAINING PROTEIN"/>
    <property type="match status" value="1"/>
</dbReference>
<organism evidence="9 10">
    <name type="scientific">Marinagarivorans cellulosilyticus</name>
    <dbReference type="NCBI Taxonomy" id="2721545"/>
    <lineage>
        <taxon>Bacteria</taxon>
        <taxon>Pseudomonadati</taxon>
        <taxon>Pseudomonadota</taxon>
        <taxon>Gammaproteobacteria</taxon>
        <taxon>Cellvibrionales</taxon>
        <taxon>Cellvibrionaceae</taxon>
        <taxon>Marinagarivorans</taxon>
    </lineage>
</organism>
<comment type="similarity">
    <text evidence="4">Belongs to the TonB-dependent receptor family.</text>
</comment>
<keyword evidence="10" id="KW-1185">Reference proteome</keyword>
<dbReference type="InterPro" id="IPR010104">
    <property type="entry name" value="TonB_rcpt_bac"/>
</dbReference>
<evidence type="ECO:0000256" key="1">
    <source>
        <dbReference type="ARBA" id="ARBA00004442"/>
    </source>
</evidence>
<dbReference type="Gene3D" id="2.40.170.20">
    <property type="entry name" value="TonB-dependent receptor, beta-barrel domain"/>
    <property type="match status" value="1"/>
</dbReference>
<evidence type="ECO:0000256" key="3">
    <source>
        <dbReference type="ARBA" id="ARBA00023237"/>
    </source>
</evidence>
<evidence type="ECO:0008006" key="11">
    <source>
        <dbReference type="Google" id="ProtNLM"/>
    </source>
</evidence>
<dbReference type="EMBL" id="AP023086">
    <property type="protein sequence ID" value="BCD99647.1"/>
    <property type="molecule type" value="Genomic_DNA"/>
</dbReference>
<dbReference type="SUPFAM" id="SSF56935">
    <property type="entry name" value="Porins"/>
    <property type="match status" value="1"/>
</dbReference>
<evidence type="ECO:0000313" key="9">
    <source>
        <dbReference type="EMBL" id="BCD99647.1"/>
    </source>
</evidence>
<dbReference type="InterPro" id="IPR036942">
    <property type="entry name" value="Beta-barrel_TonB_sf"/>
</dbReference>
<feature type="region of interest" description="Disordered" evidence="5">
    <location>
        <begin position="130"/>
        <end position="153"/>
    </location>
</feature>
<evidence type="ECO:0000256" key="6">
    <source>
        <dbReference type="SAM" id="SignalP"/>
    </source>
</evidence>
<feature type="signal peptide" evidence="6">
    <location>
        <begin position="1"/>
        <end position="32"/>
    </location>
</feature>
<dbReference type="NCBIfam" id="TIGR01782">
    <property type="entry name" value="TonB-Xanth-Caul"/>
    <property type="match status" value="1"/>
</dbReference>
<keyword evidence="6" id="KW-0732">Signal</keyword>
<evidence type="ECO:0000256" key="2">
    <source>
        <dbReference type="ARBA" id="ARBA00023136"/>
    </source>
</evidence>
<evidence type="ECO:0000256" key="5">
    <source>
        <dbReference type="SAM" id="MobiDB-lite"/>
    </source>
</evidence>
<sequence length="1214" mass="135029">MPNNNPLNFKMGFYLRPSVAIFIAALYSPALSAQGQPAAPSNGAQTVAGDAPTTIQKAGKKNQRLEETVVIGAKNNIISAQAIKRESDTLVDAISAEDIGVLPDYSVLDSMQRIPGIAMERFAASNDPDHFSAQSSGVTVRGMKQSRSEFNGRDTFTANQGRALSYQDVPPELMGSIEVYKNQTADMIEGGLGGTVSLNTRKPFDSDERILSFSTNVSYGDLARQYGPTFSGLYSDTFATRKGEFGLLINYVKSELYSESHGVQSATYLETLAKNLLPRDPANAQFDPGAEGQRVADFIADDEQGTVWVPSSANAIIKSDEHQRTGMTAVLQYKNPDNSFNATLEYISSDSQLTWVEKAIKYSGGFFRLGSRQTRPLDGTYLTLDDDGLFLAGTLTTDKTGFRTGRSGNSRVPSHLVMPQWGPSHVMDSRVNDLSSHVQDTSFKAEWKPSENFKLISDIQYVTAKTANDDVSVHISTWLNTQFDARGNLPSVHYLDPWQGIRDATREDDAQEGGLDNNIWDAIDEKGNPSFPGFGGDPAGDRNYFQDLNSSLWQSSMDHYERSNGESIALRLDSEYEFNDANNAIKKISAGIRFAERQQVVRSTGWNWGAIAPSWQGSNTGDWTPKTPDEVAAEITAEEIKRGEPLTNWEKRFVGLLGQGIGWLSDIESQQDGLELVDWSNFMGGNVVHIPGDQTIHASEALISSVSSVNPERYLRQSRVSPDNWQPLTAREGLEAKYGMFTPDEINTTTETRHALFARLDFGGNNHLNYSGNVGLRYVTMQRRAQGEVVFPLLDPGGQGETYPLPDNLSLPLTPESVDAYFNQQVASGEYQNYYQATEALKNYWVRNPYYYLSDDQRSFGSVKNKTTGKYEQVIRPVDTKTRYNIWLPSFNIKVDLTPDLVGRFAFAKAVAFPDMGDVRNRTVFENPKSWEFINTYRTVESEGNNIKLLESVSLPEDANGAAWVGEGGNPFMEPMESLQYDFSLEWYFSDAGQLSAAIFHKNLSNYFAPGIIYREFTQPESQATQVAAITSKRNGGDAKLDGLELTYQHFFSGMLEGFGVQSAFTYVDANSVPNNVQRIENESWYLSLYEDTGIRVNYDKLPLEGQSDKIVNITAMYENEAWSANLSYNWRSEYLLTTRDVTTKAPIWLDALGELNGSIFYSINNHFTVGVQAKNITNEVAKTSMVLNDELLTTGRSWFVADRRIALVLKGQF</sequence>
<gene>
    <name evidence="9" type="ORF">MARGE09_P3849</name>
</gene>
<evidence type="ECO:0000313" key="10">
    <source>
        <dbReference type="Proteomes" id="UP001320119"/>
    </source>
</evidence>
<keyword evidence="4" id="KW-0798">TonB box</keyword>
<dbReference type="InterPro" id="IPR012910">
    <property type="entry name" value="Plug_dom"/>
</dbReference>
<keyword evidence="3" id="KW-0998">Cell outer membrane</keyword>
<protein>
    <recommendedName>
        <fullName evidence="11">TonB-dependent receptor</fullName>
    </recommendedName>
</protein>
<accession>A0AAN2BM33</accession>
<dbReference type="KEGG" id="marq:MARGE09_P3849"/>
<reference evidence="9 10" key="1">
    <citation type="journal article" date="2022" name="IScience">
        <title>An ultrasensitive nanofiber-based assay for enzymatic hydrolysis and deep-sea microbial degradation of cellulose.</title>
        <authorList>
            <person name="Tsudome M."/>
            <person name="Tachioka M."/>
            <person name="Miyazaki M."/>
            <person name="Uchimura K."/>
            <person name="Tsuda M."/>
            <person name="Takaki Y."/>
            <person name="Deguchi S."/>
        </authorList>
    </citation>
    <scope>NUCLEOTIDE SEQUENCE [LARGE SCALE GENOMIC DNA]</scope>
    <source>
        <strain evidence="9 10">GE09</strain>
    </source>
</reference>
<dbReference type="Gene3D" id="2.170.130.10">
    <property type="entry name" value="TonB-dependent receptor, plug domain"/>
    <property type="match status" value="1"/>
</dbReference>
<dbReference type="Proteomes" id="UP001320119">
    <property type="component" value="Chromosome"/>
</dbReference>
<dbReference type="Pfam" id="PF00593">
    <property type="entry name" value="TonB_dep_Rec_b-barrel"/>
    <property type="match status" value="1"/>
</dbReference>
<dbReference type="PANTHER" id="PTHR40980">
    <property type="entry name" value="PLUG DOMAIN-CONTAINING PROTEIN"/>
    <property type="match status" value="1"/>
</dbReference>
<proteinExistence type="inferred from homology"/>
<evidence type="ECO:0000256" key="4">
    <source>
        <dbReference type="RuleBase" id="RU003357"/>
    </source>
</evidence>
<feature type="domain" description="TonB-dependent receptor-like beta-barrel" evidence="7">
    <location>
        <begin position="532"/>
        <end position="1177"/>
    </location>
</feature>
<dbReference type="Pfam" id="PF07715">
    <property type="entry name" value="Plug"/>
    <property type="match status" value="1"/>
</dbReference>
<feature type="chain" id="PRO_5043000648" description="TonB-dependent receptor" evidence="6">
    <location>
        <begin position="33"/>
        <end position="1214"/>
    </location>
</feature>
<evidence type="ECO:0000259" key="8">
    <source>
        <dbReference type="Pfam" id="PF07715"/>
    </source>
</evidence>
<evidence type="ECO:0000259" key="7">
    <source>
        <dbReference type="Pfam" id="PF00593"/>
    </source>
</evidence>